<evidence type="ECO:0000313" key="3">
    <source>
        <dbReference type="Proteomes" id="UP001211872"/>
    </source>
</evidence>
<organism evidence="2 3">
    <name type="scientific">Hymenobacter yonginensis</name>
    <dbReference type="NCBI Taxonomy" id="748197"/>
    <lineage>
        <taxon>Bacteria</taxon>
        <taxon>Pseudomonadati</taxon>
        <taxon>Bacteroidota</taxon>
        <taxon>Cytophagia</taxon>
        <taxon>Cytophagales</taxon>
        <taxon>Hymenobacteraceae</taxon>
        <taxon>Hymenobacter</taxon>
    </lineage>
</organism>
<evidence type="ECO:0000256" key="1">
    <source>
        <dbReference type="SAM" id="MobiDB-lite"/>
    </source>
</evidence>
<feature type="region of interest" description="Disordered" evidence="1">
    <location>
        <begin position="1"/>
        <end position="33"/>
    </location>
</feature>
<reference evidence="2 3" key="1">
    <citation type="journal article" date="2011" name="Int. J. Syst. Evol. Microbiol.">
        <title>Hymenobacter yonginensis sp. nov., isolated from a mesotrophic artificial lake.</title>
        <authorList>
            <person name="Joung Y."/>
            <person name="Cho S.H."/>
            <person name="Kim H."/>
            <person name="Kim S.B."/>
            <person name="Joh K."/>
        </authorList>
    </citation>
    <scope>NUCLEOTIDE SEQUENCE [LARGE SCALE GENOMIC DNA]</scope>
    <source>
        <strain evidence="2 3">KCTC 22745</strain>
    </source>
</reference>
<evidence type="ECO:0008006" key="4">
    <source>
        <dbReference type="Google" id="ProtNLM"/>
    </source>
</evidence>
<dbReference type="EMBL" id="CP115396">
    <property type="protein sequence ID" value="WBO86408.1"/>
    <property type="molecule type" value="Genomic_DNA"/>
</dbReference>
<dbReference type="Gene3D" id="3.40.50.300">
    <property type="entry name" value="P-loop containing nucleotide triphosphate hydrolases"/>
    <property type="match status" value="1"/>
</dbReference>
<dbReference type="RefSeq" id="WP_270128998.1">
    <property type="nucleotide sequence ID" value="NZ_CP115396.1"/>
</dbReference>
<name>A0ABY7PTZ7_9BACT</name>
<accession>A0ABY7PTZ7</accession>
<feature type="compositionally biased region" description="Polar residues" evidence="1">
    <location>
        <begin position="17"/>
        <end position="33"/>
    </location>
</feature>
<gene>
    <name evidence="2" type="ORF">O9Z63_09125</name>
</gene>
<dbReference type="Proteomes" id="UP001211872">
    <property type="component" value="Chromosome"/>
</dbReference>
<evidence type="ECO:0000313" key="2">
    <source>
        <dbReference type="EMBL" id="WBO86408.1"/>
    </source>
</evidence>
<keyword evidence="3" id="KW-1185">Reference proteome</keyword>
<dbReference type="InterPro" id="IPR027417">
    <property type="entry name" value="P-loop_NTPase"/>
</dbReference>
<proteinExistence type="predicted"/>
<dbReference type="SUPFAM" id="SSF52540">
    <property type="entry name" value="P-loop containing nucleoside triphosphate hydrolases"/>
    <property type="match status" value="1"/>
</dbReference>
<protein>
    <recommendedName>
        <fullName evidence="4">ATPase dynein-related AAA domain-containing protein</fullName>
    </recommendedName>
</protein>
<sequence>MSTQETQKETIFATASGVATEQASEVKSASNDTVQSTSASDDYWRFAQDSLLTQLAINMFMIACQYDGKDFDKSKVLIDQAYADITKKTSERNGGKFQTAIKVYEEAGWLFREKTGADTILTVTPKGRQVYALLNSAPGFLQTLPKFLVESLMQYYIDNPQNALFAREGSDFKVFPYWSFLKIFRGVGNYITAEEIRRFVFRVKSMDNIDDCVREILSFRKKQKSEDPAKLIEEYGEDDRKVQASAKYFIGRAGVHFSDKLNIFPALIEDAGGSNTYKLNPAYNGMVDALLSQKPAFDENLSAAEWREQYGEALDAEFDESVKWIPNKNINSILDYFNDSEYTCSDLQIKKIHASLNSRGYKHFVVLAGVSGTGKSMFSKVYADALYKEHLGGFKLEKENPYYMMVAVKPDWMDSSHLLGYYNIIDRKWVNGPLLEFILKARKEPDAIFVMCLDEMNLQRVEYYFAEVLSSIESKQPIMLHNDAELEKSGVLKAIVFPSNLFIIGTINVDDTVKMFSDKVLDRVDVITMSNINLSEHRSRLGKVFVGEYLTAEDFDEVYNILENLYNILAGYHMQFGYRTFKEIYEYIVYNNKEGLGFSINECIDINIMQKVLPKIKGDEKHRDMVEQLSELLKPYSESHDVVDNFKQQSEIGGFHFWN</sequence>